<organism evidence="6 7">
    <name type="scientific">Pseudoalteromonas luteoviolacea S4060-1</name>
    <dbReference type="NCBI Taxonomy" id="1365257"/>
    <lineage>
        <taxon>Bacteria</taxon>
        <taxon>Pseudomonadati</taxon>
        <taxon>Pseudomonadota</taxon>
        <taxon>Gammaproteobacteria</taxon>
        <taxon>Alteromonadales</taxon>
        <taxon>Pseudoalteromonadaceae</taxon>
        <taxon>Pseudoalteromonas</taxon>
    </lineage>
</organism>
<dbReference type="InterPro" id="IPR017911">
    <property type="entry name" value="MacB-like_ATP-bd"/>
</dbReference>
<dbReference type="PROSITE" id="PS00211">
    <property type="entry name" value="ABC_TRANSPORTER_1"/>
    <property type="match status" value="1"/>
</dbReference>
<sequence length="236" mass="26229">MLKMFGVAKTYTTDTIQTQALQSFNLEIEQGEFISIVGPSGSGKTTFLNILGLLEPPCKGQYQLDGKSILSLSDRQKSRLRNAKIGFIFQSFNLIPELSVYDNVEVPLRYRSLCAKERKSRVMVMLEKVGLTSRAHHKPHQLSGGQQQRAAIARALVGEPAIVLADEPTGNLDSSKAQEIMSLLESFNNQGTTVLMVTHDPNLAMRAKRTIEIRDGILKERSGKHYAARWRTEAIG</sequence>
<evidence type="ECO:0000256" key="2">
    <source>
        <dbReference type="ARBA" id="ARBA00022741"/>
    </source>
</evidence>
<dbReference type="SUPFAM" id="SSF52540">
    <property type="entry name" value="P-loop containing nucleoside triphosphate hydrolases"/>
    <property type="match status" value="1"/>
</dbReference>
<dbReference type="Gene3D" id="3.40.50.300">
    <property type="entry name" value="P-loop containing nucleotide triphosphate hydrolases"/>
    <property type="match status" value="1"/>
</dbReference>
<dbReference type="PATRIC" id="fig|1365257.3.peg.2435"/>
<dbReference type="RefSeq" id="WP_063381189.1">
    <property type="nucleotide sequence ID" value="NZ_AUXX01000016.1"/>
</dbReference>
<dbReference type="InterPro" id="IPR003593">
    <property type="entry name" value="AAA+_ATPase"/>
</dbReference>
<evidence type="ECO:0000256" key="1">
    <source>
        <dbReference type="ARBA" id="ARBA00022448"/>
    </source>
</evidence>
<dbReference type="GO" id="GO:0005524">
    <property type="term" value="F:ATP binding"/>
    <property type="evidence" value="ECO:0007669"/>
    <property type="project" value="UniProtKB-KW"/>
</dbReference>
<dbReference type="FunFam" id="3.40.50.300:FF:000032">
    <property type="entry name" value="Export ABC transporter ATP-binding protein"/>
    <property type="match status" value="1"/>
</dbReference>
<dbReference type="InterPro" id="IPR017871">
    <property type="entry name" value="ABC_transporter-like_CS"/>
</dbReference>
<keyword evidence="3" id="KW-0067">ATP-binding</keyword>
<gene>
    <name evidence="6" type="ORF">N478_18715</name>
</gene>
<evidence type="ECO:0000313" key="6">
    <source>
        <dbReference type="EMBL" id="KZN66721.1"/>
    </source>
</evidence>
<evidence type="ECO:0000259" key="5">
    <source>
        <dbReference type="PROSITE" id="PS50893"/>
    </source>
</evidence>
<dbReference type="SMART" id="SM00382">
    <property type="entry name" value="AAA"/>
    <property type="match status" value="1"/>
</dbReference>
<accession>A0A167MP65</accession>
<dbReference type="CDD" id="cd03255">
    <property type="entry name" value="ABC_MJ0796_LolCDE_FtsE"/>
    <property type="match status" value="1"/>
</dbReference>
<dbReference type="Pfam" id="PF00005">
    <property type="entry name" value="ABC_tran"/>
    <property type="match status" value="1"/>
</dbReference>
<evidence type="ECO:0000256" key="3">
    <source>
        <dbReference type="ARBA" id="ARBA00022840"/>
    </source>
</evidence>
<evidence type="ECO:0000313" key="7">
    <source>
        <dbReference type="Proteomes" id="UP000076661"/>
    </source>
</evidence>
<dbReference type="PROSITE" id="PS50893">
    <property type="entry name" value="ABC_TRANSPORTER_2"/>
    <property type="match status" value="1"/>
</dbReference>
<dbReference type="GO" id="GO:1902495">
    <property type="term" value="C:transmembrane transporter complex"/>
    <property type="evidence" value="ECO:0007669"/>
    <property type="project" value="UniProtKB-ARBA"/>
</dbReference>
<name>A0A167MP65_9GAMM</name>
<keyword evidence="2" id="KW-0547">Nucleotide-binding</keyword>
<dbReference type="InterPro" id="IPR003439">
    <property type="entry name" value="ABC_transporter-like_ATP-bd"/>
</dbReference>
<dbReference type="GO" id="GO:0022857">
    <property type="term" value="F:transmembrane transporter activity"/>
    <property type="evidence" value="ECO:0007669"/>
    <property type="project" value="UniProtKB-ARBA"/>
</dbReference>
<comment type="caution">
    <text evidence="6">The sequence shown here is derived from an EMBL/GenBank/DDBJ whole genome shotgun (WGS) entry which is preliminary data.</text>
</comment>
<dbReference type="GO" id="GO:0016887">
    <property type="term" value="F:ATP hydrolysis activity"/>
    <property type="evidence" value="ECO:0007669"/>
    <property type="project" value="InterPro"/>
</dbReference>
<dbReference type="Proteomes" id="UP000076661">
    <property type="component" value="Unassembled WGS sequence"/>
</dbReference>
<evidence type="ECO:0000256" key="4">
    <source>
        <dbReference type="ARBA" id="ARBA00038388"/>
    </source>
</evidence>
<dbReference type="EMBL" id="AUXX01000016">
    <property type="protein sequence ID" value="KZN66721.1"/>
    <property type="molecule type" value="Genomic_DNA"/>
</dbReference>
<keyword evidence="1" id="KW-0813">Transport</keyword>
<feature type="domain" description="ABC transporter" evidence="5">
    <location>
        <begin position="2"/>
        <end position="235"/>
    </location>
</feature>
<dbReference type="InterPro" id="IPR027417">
    <property type="entry name" value="P-loop_NTPase"/>
</dbReference>
<dbReference type="AlphaFoldDB" id="A0A167MP65"/>
<dbReference type="PANTHER" id="PTHR42798">
    <property type="entry name" value="LIPOPROTEIN-RELEASING SYSTEM ATP-BINDING PROTEIN LOLD"/>
    <property type="match status" value="1"/>
</dbReference>
<dbReference type="PANTHER" id="PTHR42798:SF6">
    <property type="entry name" value="CELL DIVISION ATP-BINDING PROTEIN FTSE"/>
    <property type="match status" value="1"/>
</dbReference>
<proteinExistence type="inferred from homology"/>
<protein>
    <submittedName>
        <fullName evidence="6">ABC transporter</fullName>
    </submittedName>
</protein>
<reference evidence="6 7" key="1">
    <citation type="submission" date="2013-07" db="EMBL/GenBank/DDBJ databases">
        <title>Comparative Genomic and Metabolomic Analysis of Twelve Strains of Pseudoalteromonas luteoviolacea.</title>
        <authorList>
            <person name="Vynne N.G."/>
            <person name="Mansson M."/>
            <person name="Gram L."/>
        </authorList>
    </citation>
    <scope>NUCLEOTIDE SEQUENCE [LARGE SCALE GENOMIC DNA]</scope>
    <source>
        <strain evidence="6 7">S4060-1</strain>
    </source>
</reference>
<comment type="similarity">
    <text evidence="4">Belongs to the ABC transporter superfamily. Macrolide exporter (TC 3.A.1.122) family.</text>
</comment>